<gene>
    <name evidence="2" type="ORF">GCM10022222_02620</name>
</gene>
<keyword evidence="3" id="KW-1185">Reference proteome</keyword>
<accession>A0ABP6UX45</accession>
<feature type="signal peptide" evidence="1">
    <location>
        <begin position="1"/>
        <end position="16"/>
    </location>
</feature>
<sequence length="169" mass="16266">MIRRAGCALAVVALLAAGCGVRPSGVIQGLEAPSGPPVPSAGGHGTGAPSSPPAAVSLYFVSGGSVVPVTRPEVATAPAGLLTLLAGGPDESERANGLTTEVPRTIAPATVTTSGTTVEAMLGTDVTALSPTAVNQIVCTLLAANSLADAGTALLRSGGHSLHAHSCAG</sequence>
<feature type="chain" id="PRO_5046455722" description="GerMN domain-containing protein" evidence="1">
    <location>
        <begin position="17"/>
        <end position="169"/>
    </location>
</feature>
<dbReference type="PROSITE" id="PS51257">
    <property type="entry name" value="PROKAR_LIPOPROTEIN"/>
    <property type="match status" value="1"/>
</dbReference>
<proteinExistence type="predicted"/>
<reference evidence="3" key="1">
    <citation type="journal article" date="2019" name="Int. J. Syst. Evol. Microbiol.">
        <title>The Global Catalogue of Microorganisms (GCM) 10K type strain sequencing project: providing services to taxonomists for standard genome sequencing and annotation.</title>
        <authorList>
            <consortium name="The Broad Institute Genomics Platform"/>
            <consortium name="The Broad Institute Genome Sequencing Center for Infectious Disease"/>
            <person name="Wu L."/>
            <person name="Ma J."/>
        </authorList>
    </citation>
    <scope>NUCLEOTIDE SEQUENCE [LARGE SCALE GENOMIC DNA]</scope>
    <source>
        <strain evidence="3">JCM 16898</strain>
    </source>
</reference>
<dbReference type="Proteomes" id="UP001500689">
    <property type="component" value="Unassembled WGS sequence"/>
</dbReference>
<evidence type="ECO:0008006" key="4">
    <source>
        <dbReference type="Google" id="ProtNLM"/>
    </source>
</evidence>
<evidence type="ECO:0000256" key="1">
    <source>
        <dbReference type="SAM" id="SignalP"/>
    </source>
</evidence>
<organism evidence="2 3">
    <name type="scientific">Amycolatopsis ultiminotia</name>
    <dbReference type="NCBI Taxonomy" id="543629"/>
    <lineage>
        <taxon>Bacteria</taxon>
        <taxon>Bacillati</taxon>
        <taxon>Actinomycetota</taxon>
        <taxon>Actinomycetes</taxon>
        <taxon>Pseudonocardiales</taxon>
        <taxon>Pseudonocardiaceae</taxon>
        <taxon>Amycolatopsis</taxon>
    </lineage>
</organism>
<comment type="caution">
    <text evidence="2">The sequence shown here is derived from an EMBL/GenBank/DDBJ whole genome shotgun (WGS) entry which is preliminary data.</text>
</comment>
<name>A0ABP6UX45_9PSEU</name>
<evidence type="ECO:0000313" key="2">
    <source>
        <dbReference type="EMBL" id="GAA3523864.1"/>
    </source>
</evidence>
<evidence type="ECO:0000313" key="3">
    <source>
        <dbReference type="Proteomes" id="UP001500689"/>
    </source>
</evidence>
<keyword evidence="1" id="KW-0732">Signal</keyword>
<protein>
    <recommendedName>
        <fullName evidence="4">GerMN domain-containing protein</fullName>
    </recommendedName>
</protein>
<dbReference type="EMBL" id="BAAAZN010000001">
    <property type="protein sequence ID" value="GAA3523864.1"/>
    <property type="molecule type" value="Genomic_DNA"/>
</dbReference>